<proteinExistence type="predicted"/>
<name>A0A1T2L2E4_9GAMM</name>
<reference evidence="1 2" key="1">
    <citation type="submission" date="2016-11" db="EMBL/GenBank/DDBJ databases">
        <title>Mixed transmission modes and dynamic genome evolution in an obligate animal-bacterial symbiosis.</title>
        <authorList>
            <person name="Russell S.L."/>
            <person name="Corbett-Detig R.B."/>
            <person name="Cavanaugh C.M."/>
        </authorList>
    </citation>
    <scope>NUCLEOTIDE SEQUENCE [LARGE SCALE GENOMIC DNA]</scope>
    <source>
        <strain evidence="1">Sveles-Q1</strain>
    </source>
</reference>
<dbReference type="EMBL" id="MPRL01000056">
    <property type="protein sequence ID" value="OOZ39259.1"/>
    <property type="molecule type" value="Genomic_DNA"/>
</dbReference>
<dbReference type="OrthoDB" id="14053at2"/>
<sequence length="168" mass="19533">MKTILIALITLYAGLTLAEESARYVEPPYEEPKVVYDFYLDDPEKINSALYWIRSLINPLTEAPYNYAPEFMDIKVVIHGTEIATVAKKNYAQYEEAVERMRYYAALGVEFKVCNLAATDYDYQVADFYEFIEVVPSAFPELVHWQQQGYALITPQVFTRTRTIEEDR</sequence>
<dbReference type="Proteomes" id="UP000191110">
    <property type="component" value="Unassembled WGS sequence"/>
</dbReference>
<dbReference type="PANTHER" id="PTHR37691">
    <property type="entry name" value="BLR3518 PROTEIN"/>
    <property type="match status" value="1"/>
</dbReference>
<organism evidence="1 2">
    <name type="scientific">Solemya pervernicosa gill symbiont</name>
    <dbReference type="NCBI Taxonomy" id="642797"/>
    <lineage>
        <taxon>Bacteria</taxon>
        <taxon>Pseudomonadati</taxon>
        <taxon>Pseudomonadota</taxon>
        <taxon>Gammaproteobacteria</taxon>
        <taxon>sulfur-oxidizing symbionts</taxon>
    </lineage>
</organism>
<comment type="caution">
    <text evidence="1">The sequence shown here is derived from an EMBL/GenBank/DDBJ whole genome shotgun (WGS) entry which is preliminary data.</text>
</comment>
<protein>
    <submittedName>
        <fullName evidence="1">Uncharacterized protein</fullName>
    </submittedName>
</protein>
<keyword evidence="2" id="KW-1185">Reference proteome</keyword>
<dbReference type="AlphaFoldDB" id="A0A1T2L2E4"/>
<accession>A0A1T2L2E4</accession>
<evidence type="ECO:0000313" key="2">
    <source>
        <dbReference type="Proteomes" id="UP000191110"/>
    </source>
</evidence>
<dbReference type="InterPro" id="IPR027396">
    <property type="entry name" value="DsrEFH-like"/>
</dbReference>
<gene>
    <name evidence="1" type="ORF">BOW53_12430</name>
</gene>
<dbReference type="PANTHER" id="PTHR37691:SF1">
    <property type="entry name" value="BLR3518 PROTEIN"/>
    <property type="match status" value="1"/>
</dbReference>
<dbReference type="InterPro" id="IPR003787">
    <property type="entry name" value="Sulphur_relay_DsrE/F-like"/>
</dbReference>
<dbReference type="Pfam" id="PF02635">
    <property type="entry name" value="DsrE"/>
    <property type="match status" value="1"/>
</dbReference>
<evidence type="ECO:0000313" key="1">
    <source>
        <dbReference type="EMBL" id="OOZ39259.1"/>
    </source>
</evidence>
<dbReference type="RefSeq" id="WP_078484405.1">
    <property type="nucleotide sequence ID" value="NZ_MPRL01000056.1"/>
</dbReference>
<dbReference type="Gene3D" id="3.40.1260.10">
    <property type="entry name" value="DsrEFH-like"/>
    <property type="match status" value="1"/>
</dbReference>
<dbReference type="SUPFAM" id="SSF75169">
    <property type="entry name" value="DsrEFH-like"/>
    <property type="match status" value="1"/>
</dbReference>